<accession>A0A8H3XHI4</accession>
<evidence type="ECO:0000313" key="1">
    <source>
        <dbReference type="EMBL" id="KAF0464853.1"/>
    </source>
</evidence>
<keyword evidence="2" id="KW-1185">Reference proteome</keyword>
<dbReference type="AlphaFoldDB" id="A0A8H3XHI4"/>
<proteinExistence type="predicted"/>
<name>A0A8H3XHI4_GIGMA</name>
<reference evidence="1 2" key="1">
    <citation type="journal article" date="2019" name="Environ. Microbiol.">
        <title>At the nexus of three kingdoms: the genome of the mycorrhizal fungus Gigaspora margarita provides insights into plant, endobacterial and fungal interactions.</title>
        <authorList>
            <person name="Venice F."/>
            <person name="Ghignone S."/>
            <person name="Salvioli di Fossalunga A."/>
            <person name="Amselem J."/>
            <person name="Novero M."/>
            <person name="Xianan X."/>
            <person name="Sedzielewska Toro K."/>
            <person name="Morin E."/>
            <person name="Lipzen A."/>
            <person name="Grigoriev I.V."/>
            <person name="Henrissat B."/>
            <person name="Martin F.M."/>
            <person name="Bonfante P."/>
        </authorList>
    </citation>
    <scope>NUCLEOTIDE SEQUENCE [LARGE SCALE GENOMIC DNA]</scope>
    <source>
        <strain evidence="1 2">BEG34</strain>
    </source>
</reference>
<comment type="caution">
    <text evidence="1">The sequence shown here is derived from an EMBL/GenBank/DDBJ whole genome shotgun (WGS) entry which is preliminary data.</text>
</comment>
<dbReference type="EMBL" id="WTPW01000984">
    <property type="protein sequence ID" value="KAF0464853.1"/>
    <property type="molecule type" value="Genomic_DNA"/>
</dbReference>
<dbReference type="Proteomes" id="UP000439903">
    <property type="component" value="Unassembled WGS sequence"/>
</dbReference>
<protein>
    <submittedName>
        <fullName evidence="1">Uncharacterized protein</fullName>
    </submittedName>
</protein>
<evidence type="ECO:0000313" key="2">
    <source>
        <dbReference type="Proteomes" id="UP000439903"/>
    </source>
</evidence>
<organism evidence="1 2">
    <name type="scientific">Gigaspora margarita</name>
    <dbReference type="NCBI Taxonomy" id="4874"/>
    <lineage>
        <taxon>Eukaryota</taxon>
        <taxon>Fungi</taxon>
        <taxon>Fungi incertae sedis</taxon>
        <taxon>Mucoromycota</taxon>
        <taxon>Glomeromycotina</taxon>
        <taxon>Glomeromycetes</taxon>
        <taxon>Diversisporales</taxon>
        <taxon>Gigasporaceae</taxon>
        <taxon>Gigaspora</taxon>
    </lineage>
</organism>
<sequence length="87" mass="10232">MLLIFYCKVVHYKMMSQDDINNESHYKFDNSGEESNKNKANEVANQEAFMDLFLPITSVTFNKISKRWPLKKLSIPDTTFEQVANYM</sequence>
<gene>
    <name evidence="1" type="ORF">F8M41_026413</name>
</gene>